<gene>
    <name evidence="2" type="ORF">AKJ08_1866</name>
</gene>
<dbReference type="AlphaFoldDB" id="A0A0K1PEC2"/>
<dbReference type="EMBL" id="CP012332">
    <property type="protein sequence ID" value="AKU91479.1"/>
    <property type="molecule type" value="Genomic_DNA"/>
</dbReference>
<accession>A0A0K1PEC2</accession>
<protein>
    <submittedName>
        <fullName evidence="2">Uncharacterized protein</fullName>
    </submittedName>
</protein>
<evidence type="ECO:0000313" key="2">
    <source>
        <dbReference type="EMBL" id="AKU91479.1"/>
    </source>
</evidence>
<reference evidence="2 3" key="1">
    <citation type="submission" date="2015-08" db="EMBL/GenBank/DDBJ databases">
        <authorList>
            <person name="Babu N.S."/>
            <person name="Beckwith C.J."/>
            <person name="Beseler K.G."/>
            <person name="Brison A."/>
            <person name="Carone J.V."/>
            <person name="Caskin T.P."/>
            <person name="Diamond M."/>
            <person name="Durham M.E."/>
            <person name="Foxe J.M."/>
            <person name="Go M."/>
            <person name="Henderson B.A."/>
            <person name="Jones I.B."/>
            <person name="McGettigan J.A."/>
            <person name="Micheletti S.J."/>
            <person name="Nasrallah M.E."/>
            <person name="Ortiz D."/>
            <person name="Piller C.R."/>
            <person name="Privatt S.R."/>
            <person name="Schneider S.L."/>
            <person name="Sharp S."/>
            <person name="Smith T.C."/>
            <person name="Stanton J.D."/>
            <person name="Ullery H.E."/>
            <person name="Wilson R.J."/>
            <person name="Serrano M.G."/>
            <person name="Buck G."/>
            <person name="Lee V."/>
            <person name="Wang Y."/>
            <person name="Carvalho R."/>
            <person name="Voegtly L."/>
            <person name="Shi R."/>
            <person name="Duckworth R."/>
            <person name="Johnson A."/>
            <person name="Loviza R."/>
            <person name="Walstead R."/>
            <person name="Shah Z."/>
            <person name="Kiflezghi M."/>
            <person name="Wade K."/>
            <person name="Ball S.L."/>
            <person name="Bradley K.W."/>
            <person name="Asai D.J."/>
            <person name="Bowman C.A."/>
            <person name="Russell D.A."/>
            <person name="Pope W.H."/>
            <person name="Jacobs-Sera D."/>
            <person name="Hendrix R.W."/>
            <person name="Hatfull G.F."/>
        </authorList>
    </citation>
    <scope>NUCLEOTIDE SEQUENCE [LARGE SCALE GENOMIC DNA]</scope>
    <source>
        <strain evidence="2 3">DSM 27710</strain>
    </source>
</reference>
<dbReference type="KEGG" id="vin:AKJ08_1866"/>
<sequence length="317" mass="34696">MVAEGDEEGASAFFEDEGEVSGAPINTTETGKVHEGAIPPGPRFQSSKPYWGIREHQLYAAPSSEKVEVDSGDLPSIPGPPWPSNHQLHDWNFAEAYTYPQLTRSVNFEAFTFVGGDGHDNPVFAERVRANFYLLEASVTFFNQVAGTRDNETDMDLDLRVPFTFGRHHQLALLPGVTFPIDGTAWSTNNTDIRIQGIYGFAIEGFGVQARIGFTDGFRRAGVLKLRERISNPATLYGALVAWRIWPAVQLRAEASGEIGTDHNRDRISILPGFAFFPLGDPRVTVGATAVIEASAPRLRFRGASYGGLVNVGTGFY</sequence>
<dbReference type="Proteomes" id="UP000055590">
    <property type="component" value="Chromosome"/>
</dbReference>
<evidence type="ECO:0000256" key="1">
    <source>
        <dbReference type="SAM" id="MobiDB-lite"/>
    </source>
</evidence>
<name>A0A0K1PEC2_9BACT</name>
<keyword evidence="3" id="KW-1185">Reference proteome</keyword>
<evidence type="ECO:0000313" key="3">
    <source>
        <dbReference type="Proteomes" id="UP000055590"/>
    </source>
</evidence>
<feature type="compositionally biased region" description="Acidic residues" evidence="1">
    <location>
        <begin position="1"/>
        <end position="19"/>
    </location>
</feature>
<feature type="region of interest" description="Disordered" evidence="1">
    <location>
        <begin position="1"/>
        <end position="45"/>
    </location>
</feature>
<organism evidence="2 3">
    <name type="scientific">Vulgatibacter incomptus</name>
    <dbReference type="NCBI Taxonomy" id="1391653"/>
    <lineage>
        <taxon>Bacteria</taxon>
        <taxon>Pseudomonadati</taxon>
        <taxon>Myxococcota</taxon>
        <taxon>Myxococcia</taxon>
        <taxon>Myxococcales</taxon>
        <taxon>Cystobacterineae</taxon>
        <taxon>Vulgatibacteraceae</taxon>
        <taxon>Vulgatibacter</taxon>
    </lineage>
</organism>
<proteinExistence type="predicted"/>